<dbReference type="PANTHER" id="PTHR43767">
    <property type="entry name" value="LONG-CHAIN-FATTY-ACID--COA LIGASE"/>
    <property type="match status" value="1"/>
</dbReference>
<dbReference type="RefSeq" id="WP_188609600.1">
    <property type="nucleotide sequence ID" value="NZ_BMGG01000004.1"/>
</dbReference>
<name>A0A916UAA4_9HYPH</name>
<dbReference type="Pfam" id="PF00501">
    <property type="entry name" value="AMP-binding"/>
    <property type="match status" value="1"/>
</dbReference>
<dbReference type="InterPro" id="IPR025110">
    <property type="entry name" value="AMP-bd_C"/>
</dbReference>
<dbReference type="GO" id="GO:0016877">
    <property type="term" value="F:ligase activity, forming carbon-sulfur bonds"/>
    <property type="evidence" value="ECO:0007669"/>
    <property type="project" value="UniProtKB-ARBA"/>
</dbReference>
<dbReference type="InterPro" id="IPR050237">
    <property type="entry name" value="ATP-dep_AMP-bd_enzyme"/>
</dbReference>
<comment type="catalytic activity">
    <reaction evidence="3">
        <text>3-(methylsulfanyl)propanoate + ATP + CoA = 3-(methylsulfanyl)propanoyl-CoA + AMP + diphosphate</text>
        <dbReference type="Rhea" id="RHEA:43052"/>
        <dbReference type="ChEBI" id="CHEBI:30616"/>
        <dbReference type="ChEBI" id="CHEBI:33019"/>
        <dbReference type="ChEBI" id="CHEBI:49016"/>
        <dbReference type="ChEBI" id="CHEBI:57287"/>
        <dbReference type="ChEBI" id="CHEBI:82815"/>
        <dbReference type="ChEBI" id="CHEBI:456215"/>
        <dbReference type="EC" id="6.2.1.44"/>
    </reaction>
    <physiologicalReaction direction="left-to-right" evidence="3">
        <dbReference type="Rhea" id="RHEA:43053"/>
    </physiologicalReaction>
</comment>
<accession>A0A916UAA4</accession>
<evidence type="ECO:0000256" key="1">
    <source>
        <dbReference type="ARBA" id="ARBA00006432"/>
    </source>
</evidence>
<dbReference type="InterPro" id="IPR042099">
    <property type="entry name" value="ANL_N_sf"/>
</dbReference>
<dbReference type="AlphaFoldDB" id="A0A916UAA4"/>
<dbReference type="PROSITE" id="PS00455">
    <property type="entry name" value="AMP_BINDING"/>
    <property type="match status" value="1"/>
</dbReference>
<dbReference type="InterPro" id="IPR045851">
    <property type="entry name" value="AMP-bd_C_sf"/>
</dbReference>
<feature type="domain" description="AMP-binding enzyme C-terminal" evidence="7">
    <location>
        <begin position="424"/>
        <end position="499"/>
    </location>
</feature>
<evidence type="ECO:0000313" key="9">
    <source>
        <dbReference type="Proteomes" id="UP000637002"/>
    </source>
</evidence>
<dbReference type="InterPro" id="IPR020845">
    <property type="entry name" value="AMP-binding_CS"/>
</dbReference>
<evidence type="ECO:0000256" key="4">
    <source>
        <dbReference type="ARBA" id="ARBA00066616"/>
    </source>
</evidence>
<dbReference type="Gene3D" id="3.40.50.12780">
    <property type="entry name" value="N-terminal domain of ligase-like"/>
    <property type="match status" value="1"/>
</dbReference>
<evidence type="ECO:0000256" key="5">
    <source>
        <dbReference type="ARBA" id="ARBA00067668"/>
    </source>
</evidence>
<feature type="domain" description="AMP-dependent synthetase/ligase" evidence="6">
    <location>
        <begin position="8"/>
        <end position="374"/>
    </location>
</feature>
<dbReference type="Gene3D" id="3.30.300.30">
    <property type="match status" value="1"/>
</dbReference>
<dbReference type="FunFam" id="3.30.300.30:FF:000008">
    <property type="entry name" value="2,3-dihydroxybenzoate-AMP ligase"/>
    <property type="match status" value="1"/>
</dbReference>
<organism evidence="8 9">
    <name type="scientific">Chelatococcus reniformis</name>
    <dbReference type="NCBI Taxonomy" id="1494448"/>
    <lineage>
        <taxon>Bacteria</taxon>
        <taxon>Pseudomonadati</taxon>
        <taxon>Pseudomonadota</taxon>
        <taxon>Alphaproteobacteria</taxon>
        <taxon>Hyphomicrobiales</taxon>
        <taxon>Chelatococcaceae</taxon>
        <taxon>Chelatococcus</taxon>
    </lineage>
</organism>
<keyword evidence="9" id="KW-1185">Reference proteome</keyword>
<reference evidence="8" key="1">
    <citation type="journal article" date="2014" name="Int. J. Syst. Evol. Microbiol.">
        <title>Complete genome sequence of Corynebacterium casei LMG S-19264T (=DSM 44701T), isolated from a smear-ripened cheese.</title>
        <authorList>
            <consortium name="US DOE Joint Genome Institute (JGI-PGF)"/>
            <person name="Walter F."/>
            <person name="Albersmeier A."/>
            <person name="Kalinowski J."/>
            <person name="Ruckert C."/>
        </authorList>
    </citation>
    <scope>NUCLEOTIDE SEQUENCE</scope>
    <source>
        <strain evidence="8">CGMCC 1.12919</strain>
    </source>
</reference>
<keyword evidence="2 8" id="KW-0436">Ligase</keyword>
<proteinExistence type="inferred from homology"/>
<dbReference type="PANTHER" id="PTHR43767:SF7">
    <property type="entry name" value="MEDIUM_LONG-CHAIN-FATTY-ACID--COA LIGASE FADD8"/>
    <property type="match status" value="1"/>
</dbReference>
<reference evidence="8" key="2">
    <citation type="submission" date="2020-09" db="EMBL/GenBank/DDBJ databases">
        <authorList>
            <person name="Sun Q."/>
            <person name="Zhou Y."/>
        </authorList>
    </citation>
    <scope>NUCLEOTIDE SEQUENCE</scope>
    <source>
        <strain evidence="8">CGMCC 1.12919</strain>
    </source>
</reference>
<comment type="similarity">
    <text evidence="1">Belongs to the ATP-dependent AMP-binding enzyme family.</text>
</comment>
<dbReference type="EC" id="6.2.1.44" evidence="4"/>
<protein>
    <recommendedName>
        <fullName evidence="5">3-methylmercaptopropionyl-CoA ligase</fullName>
        <ecNumber evidence="4">6.2.1.44</ecNumber>
    </recommendedName>
</protein>
<evidence type="ECO:0000259" key="7">
    <source>
        <dbReference type="Pfam" id="PF13193"/>
    </source>
</evidence>
<sequence>MSIATWLRRNAQWRPEKLALVSGARRFTYRAFDERVNRLTRALVDAGVARGDRVAVISNNAAEAVEALGAAAKGGFAHVPINFRLSPREVAQILDHSGAKVVIVEEEFAGTVAGIDTGTGPRVVRYDPRTAAASDYERWIAAYEPTDPGIDTTEEDDFLVIYTSGTTGTPKGVHFKQRQPMVYAPVAVIHCELKPDSRLLMVYPHNSIASVNSYYVPAWMMGATVVLSDARGFSAERWLAEVEREAITHSFLVPTMLIRILDSGAVPSFDVSSLVTIGYGSASIPRQRVEELCAVFGDVLLQGYGMTETSAMAVGLTKADHRAALEGDGRKLASCGRPIYGCEVRVVNEAGEDVGPGEAGEVIFRGPLLFSGYWNDPERTAAAVRGGWLYSGDIAEVDEDGFLYIVDRKSDLIISGAYNISSKEVEEVLGWHAAVAEAAVVARPDPEWGEKVHAFVVRREGGTAGEAELIAFCREHLARIKCPDRVEFVDGLPRNALGKLVKGELRERVRAAAKAMVQ</sequence>
<dbReference type="InterPro" id="IPR000873">
    <property type="entry name" value="AMP-dep_synth/lig_dom"/>
</dbReference>
<gene>
    <name evidence="8" type="ORF">GCM10010994_26170</name>
</gene>
<dbReference type="SUPFAM" id="SSF56801">
    <property type="entry name" value="Acetyl-CoA synthetase-like"/>
    <property type="match status" value="1"/>
</dbReference>
<evidence type="ECO:0000256" key="3">
    <source>
        <dbReference type="ARBA" id="ARBA00051915"/>
    </source>
</evidence>
<evidence type="ECO:0000256" key="2">
    <source>
        <dbReference type="ARBA" id="ARBA00022598"/>
    </source>
</evidence>
<dbReference type="Proteomes" id="UP000637002">
    <property type="component" value="Unassembled WGS sequence"/>
</dbReference>
<dbReference type="Pfam" id="PF13193">
    <property type="entry name" value="AMP-binding_C"/>
    <property type="match status" value="1"/>
</dbReference>
<dbReference type="EMBL" id="BMGG01000004">
    <property type="protein sequence ID" value="GGC66355.1"/>
    <property type="molecule type" value="Genomic_DNA"/>
</dbReference>
<comment type="caution">
    <text evidence="8">The sequence shown here is derived from an EMBL/GenBank/DDBJ whole genome shotgun (WGS) entry which is preliminary data.</text>
</comment>
<evidence type="ECO:0000313" key="8">
    <source>
        <dbReference type="EMBL" id="GGC66355.1"/>
    </source>
</evidence>
<evidence type="ECO:0000259" key="6">
    <source>
        <dbReference type="Pfam" id="PF00501"/>
    </source>
</evidence>